<dbReference type="Proteomes" id="UP000698028">
    <property type="component" value="Unassembled WGS sequence"/>
</dbReference>
<dbReference type="InterPro" id="IPR021395">
    <property type="entry name" value="DUF3035"/>
</dbReference>
<evidence type="ECO:0000313" key="2">
    <source>
        <dbReference type="EMBL" id="MBW0144348.1"/>
    </source>
</evidence>
<protein>
    <submittedName>
        <fullName evidence="2">DUF3035 domain-containing protein</fullName>
    </submittedName>
</protein>
<comment type="caution">
    <text evidence="2">The sequence shown here is derived from an EMBL/GenBank/DDBJ whole genome shotgun (WGS) entry which is preliminary data.</text>
</comment>
<sequence length="131" mass="13260">MHKPLILATLCLGLAACGGKQGALDEYAVARNAPLILPPDYTLEPPRAGTISQSVGETQAQAIEALFGGPAPRSSGEAAVLGAASQGRVPVGTRSNAGDPQTRVIDKGAETQTILSSPELDGQDASADTPQ</sequence>
<dbReference type="Pfam" id="PF11233">
    <property type="entry name" value="DUF3035"/>
    <property type="match status" value="1"/>
</dbReference>
<name>A0ABS6V473_9SPHN</name>
<accession>A0ABS6V473</accession>
<keyword evidence="3" id="KW-1185">Reference proteome</keyword>
<feature type="region of interest" description="Disordered" evidence="1">
    <location>
        <begin position="86"/>
        <end position="131"/>
    </location>
</feature>
<reference evidence="2 3" key="1">
    <citation type="submission" date="2021-07" db="EMBL/GenBank/DDBJ databases">
        <title>The draft genome sequence of Sphingomicrobium sp. B8.</title>
        <authorList>
            <person name="Mu L."/>
        </authorList>
    </citation>
    <scope>NUCLEOTIDE SEQUENCE [LARGE SCALE GENOMIC DNA]</scope>
    <source>
        <strain evidence="2 3">B8</strain>
    </source>
</reference>
<dbReference type="PROSITE" id="PS51257">
    <property type="entry name" value="PROKAR_LIPOPROTEIN"/>
    <property type="match status" value="1"/>
</dbReference>
<evidence type="ECO:0000313" key="3">
    <source>
        <dbReference type="Proteomes" id="UP000698028"/>
    </source>
</evidence>
<organism evidence="2 3">
    <name type="scientific">Sphingomicrobium clamense</name>
    <dbReference type="NCBI Taxonomy" id="2851013"/>
    <lineage>
        <taxon>Bacteria</taxon>
        <taxon>Pseudomonadati</taxon>
        <taxon>Pseudomonadota</taxon>
        <taxon>Alphaproteobacteria</taxon>
        <taxon>Sphingomonadales</taxon>
        <taxon>Sphingomonadaceae</taxon>
        <taxon>Sphingomicrobium</taxon>
    </lineage>
</organism>
<evidence type="ECO:0000256" key="1">
    <source>
        <dbReference type="SAM" id="MobiDB-lite"/>
    </source>
</evidence>
<dbReference type="RefSeq" id="WP_218632350.1">
    <property type="nucleotide sequence ID" value="NZ_JAHVAH010000001.1"/>
</dbReference>
<gene>
    <name evidence="2" type="ORF">KTQ36_03455</name>
</gene>
<dbReference type="EMBL" id="JAHVAH010000001">
    <property type="protein sequence ID" value="MBW0144348.1"/>
    <property type="molecule type" value="Genomic_DNA"/>
</dbReference>
<proteinExistence type="predicted"/>